<dbReference type="Gene3D" id="3.90.1150.10">
    <property type="entry name" value="Aspartate Aminotransferase, domain 1"/>
    <property type="match status" value="1"/>
</dbReference>
<dbReference type="CDD" id="cd00609">
    <property type="entry name" value="AAT_like"/>
    <property type="match status" value="1"/>
</dbReference>
<gene>
    <name evidence="8" type="ORF">GCM10007981_02460</name>
</gene>
<keyword evidence="9" id="KW-1185">Reference proteome</keyword>
<evidence type="ECO:0000313" key="9">
    <source>
        <dbReference type="Proteomes" id="UP000610960"/>
    </source>
</evidence>
<keyword evidence="4 8" id="KW-0032">Aminotransferase</keyword>
<dbReference type="InterPro" id="IPR015421">
    <property type="entry name" value="PyrdxlP-dep_Trfase_major"/>
</dbReference>
<dbReference type="Proteomes" id="UP000610960">
    <property type="component" value="Unassembled WGS sequence"/>
</dbReference>
<dbReference type="RefSeq" id="WP_306464041.1">
    <property type="nucleotide sequence ID" value="NZ_BMNL01000001.1"/>
</dbReference>
<dbReference type="InterPro" id="IPR015424">
    <property type="entry name" value="PyrdxlP-dep_Trfase"/>
</dbReference>
<dbReference type="GO" id="GO:1901605">
    <property type="term" value="P:alpha-amino acid metabolic process"/>
    <property type="evidence" value="ECO:0007669"/>
    <property type="project" value="TreeGrafter"/>
</dbReference>
<sequence length="403" mass="45597">MMEVKSLLSERTQFMKASDIRELLKWVTEDVISLGGGMPDPSTFPKELADIARDVIATKGSSALQYGKTEGVDELKDELIRFMAKDGIKADRDEIIITTGSQEALDLVGRITIDAGNVVITERPTYLAALQAFKAYRPNIVGIDMDSEGMVMDKLEEAVKKSISDGRRIKFIYVIPTCQNPTGISMSIDRRKHLMELASKYDLLIVEDNPYSYFLFDGIYVPPLKSMDYENRVVYMSTFSKIIAPGIRVGWVVGNRELIRWIAMAKQAVDLHTSTLSQYIALEALRRGIIERNLPRIREVYKVKRDAMLDALAKYMPEQVTWTRPIGGMFVWASVNGVRTEDMLPVAVSKYKVAYVPGKSFYPAEDVHTSMRLNFTYPSVDMIYEGIRRLSNAIRDELKRSGN</sequence>
<evidence type="ECO:0000256" key="4">
    <source>
        <dbReference type="ARBA" id="ARBA00022576"/>
    </source>
</evidence>
<evidence type="ECO:0000256" key="1">
    <source>
        <dbReference type="ARBA" id="ARBA00001933"/>
    </source>
</evidence>
<dbReference type="PANTHER" id="PTHR42790">
    <property type="entry name" value="AMINOTRANSFERASE"/>
    <property type="match status" value="1"/>
</dbReference>
<reference evidence="8" key="2">
    <citation type="submission" date="2020-09" db="EMBL/GenBank/DDBJ databases">
        <authorList>
            <person name="Sun Q."/>
            <person name="Ohkuma M."/>
        </authorList>
    </citation>
    <scope>NUCLEOTIDE SEQUENCE</scope>
    <source>
        <strain evidence="8">JCM 10088</strain>
    </source>
</reference>
<evidence type="ECO:0000256" key="2">
    <source>
        <dbReference type="ARBA" id="ARBA00007441"/>
    </source>
</evidence>
<evidence type="ECO:0000259" key="7">
    <source>
        <dbReference type="Pfam" id="PF00155"/>
    </source>
</evidence>
<dbReference type="Gene3D" id="3.40.640.10">
    <property type="entry name" value="Type I PLP-dependent aspartate aminotransferase-like (Major domain)"/>
    <property type="match status" value="1"/>
</dbReference>
<dbReference type="GO" id="GO:0030170">
    <property type="term" value="F:pyridoxal phosphate binding"/>
    <property type="evidence" value="ECO:0007669"/>
    <property type="project" value="InterPro"/>
</dbReference>
<comment type="caution">
    <text evidence="8">The sequence shown here is derived from an EMBL/GenBank/DDBJ whole genome shotgun (WGS) entry which is preliminary data.</text>
</comment>
<evidence type="ECO:0000256" key="3">
    <source>
        <dbReference type="ARBA" id="ARBA00011738"/>
    </source>
</evidence>
<keyword evidence="5 8" id="KW-0808">Transferase</keyword>
<comment type="cofactor">
    <cofactor evidence="1">
        <name>pyridoxal 5'-phosphate</name>
        <dbReference type="ChEBI" id="CHEBI:597326"/>
    </cofactor>
</comment>
<dbReference type="InterPro" id="IPR050859">
    <property type="entry name" value="Class-I_PLP-dep_aminotransf"/>
</dbReference>
<dbReference type="EMBL" id="BMNL01000001">
    <property type="protein sequence ID" value="GGP19306.1"/>
    <property type="molecule type" value="Genomic_DNA"/>
</dbReference>
<reference evidence="8" key="1">
    <citation type="journal article" date="2014" name="Int. J. Syst. Evol. Microbiol.">
        <title>Complete genome sequence of Corynebacterium casei LMG S-19264T (=DSM 44701T), isolated from a smear-ripened cheese.</title>
        <authorList>
            <consortium name="US DOE Joint Genome Institute (JGI-PGF)"/>
            <person name="Walter F."/>
            <person name="Albersmeier A."/>
            <person name="Kalinowski J."/>
            <person name="Ruckert C."/>
        </authorList>
    </citation>
    <scope>NUCLEOTIDE SEQUENCE</scope>
    <source>
        <strain evidence="8">JCM 10088</strain>
    </source>
</reference>
<evidence type="ECO:0000256" key="5">
    <source>
        <dbReference type="ARBA" id="ARBA00022679"/>
    </source>
</evidence>
<feature type="domain" description="Aminotransferase class I/classII large" evidence="7">
    <location>
        <begin position="30"/>
        <end position="376"/>
    </location>
</feature>
<proteinExistence type="inferred from homology"/>
<dbReference type="GO" id="GO:0008483">
    <property type="term" value="F:transaminase activity"/>
    <property type="evidence" value="ECO:0007669"/>
    <property type="project" value="UniProtKB-KW"/>
</dbReference>
<name>A0A830GSP7_9CREN</name>
<dbReference type="PANTHER" id="PTHR42790:SF19">
    <property type="entry name" value="KYNURENINE_ALPHA-AMINOADIPATE AMINOTRANSFERASE, MITOCHONDRIAL"/>
    <property type="match status" value="1"/>
</dbReference>
<dbReference type="FunFam" id="3.40.640.10:FF:000053">
    <property type="entry name" value="Aminotransferase, class I"/>
    <property type="match status" value="1"/>
</dbReference>
<protein>
    <submittedName>
        <fullName evidence="8">Aminotransferase</fullName>
    </submittedName>
</protein>
<dbReference type="InterPro" id="IPR004839">
    <property type="entry name" value="Aminotransferase_I/II_large"/>
</dbReference>
<dbReference type="SUPFAM" id="SSF53383">
    <property type="entry name" value="PLP-dependent transferases"/>
    <property type="match status" value="1"/>
</dbReference>
<dbReference type="InterPro" id="IPR015422">
    <property type="entry name" value="PyrdxlP-dep_Trfase_small"/>
</dbReference>
<dbReference type="AlphaFoldDB" id="A0A830GSP7"/>
<keyword evidence="6" id="KW-0663">Pyridoxal phosphate</keyword>
<dbReference type="Pfam" id="PF00155">
    <property type="entry name" value="Aminotran_1_2"/>
    <property type="match status" value="1"/>
</dbReference>
<comment type="subunit">
    <text evidence="3">Homodimer.</text>
</comment>
<accession>A0A830GSP7</accession>
<evidence type="ECO:0000313" key="8">
    <source>
        <dbReference type="EMBL" id="GGP19306.1"/>
    </source>
</evidence>
<evidence type="ECO:0000256" key="6">
    <source>
        <dbReference type="ARBA" id="ARBA00022898"/>
    </source>
</evidence>
<comment type="similarity">
    <text evidence="2">Belongs to the class-I pyridoxal-phosphate-dependent aminotransferase family.</text>
</comment>
<organism evidence="8 9">
    <name type="scientific">Thermocladium modestius</name>
    <dbReference type="NCBI Taxonomy" id="62609"/>
    <lineage>
        <taxon>Archaea</taxon>
        <taxon>Thermoproteota</taxon>
        <taxon>Thermoprotei</taxon>
        <taxon>Thermoproteales</taxon>
        <taxon>Thermoproteaceae</taxon>
        <taxon>Thermocladium</taxon>
    </lineage>
</organism>